<gene>
    <name evidence="2" type="ORF">Cvel_12690</name>
</gene>
<accession>A0A0G4IAW3</accession>
<protein>
    <submittedName>
        <fullName evidence="2">Uncharacterized protein</fullName>
    </submittedName>
</protein>
<evidence type="ECO:0000256" key="1">
    <source>
        <dbReference type="SAM" id="MobiDB-lite"/>
    </source>
</evidence>
<name>A0A0G4IAW3_9ALVE</name>
<sequence>MLPQDESILSGQGDASHDIEADETEPWSAWSEDATESRHEPLLPGKLISVQGVTASVDCLSSPVPEPCARWHHFVEMIVDSVVSSVTPEQMNQYFSAGSSKSNECEPSKFGWDDSAEALEVDLENKFGQMADSLTAEDSIAGT</sequence>
<proteinExistence type="predicted"/>
<feature type="region of interest" description="Disordered" evidence="1">
    <location>
        <begin position="1"/>
        <end position="38"/>
    </location>
</feature>
<dbReference type="EMBL" id="CDMZ01005775">
    <property type="protein sequence ID" value="CEM54312.1"/>
    <property type="molecule type" value="Genomic_DNA"/>
</dbReference>
<reference evidence="2" key="1">
    <citation type="submission" date="2014-11" db="EMBL/GenBank/DDBJ databases">
        <authorList>
            <person name="Otto D Thomas"/>
            <person name="Naeem Raeece"/>
        </authorList>
    </citation>
    <scope>NUCLEOTIDE SEQUENCE</scope>
</reference>
<evidence type="ECO:0000313" key="2">
    <source>
        <dbReference type="EMBL" id="CEM54312.1"/>
    </source>
</evidence>
<dbReference type="VEuPathDB" id="CryptoDB:Cvel_12690"/>
<organism evidence="2">
    <name type="scientific">Chromera velia CCMP2878</name>
    <dbReference type="NCBI Taxonomy" id="1169474"/>
    <lineage>
        <taxon>Eukaryota</taxon>
        <taxon>Sar</taxon>
        <taxon>Alveolata</taxon>
        <taxon>Colpodellida</taxon>
        <taxon>Chromeraceae</taxon>
        <taxon>Chromera</taxon>
    </lineage>
</organism>
<dbReference type="AlphaFoldDB" id="A0A0G4IAW3"/>